<dbReference type="FunFam" id="3.40.960.10:FF:000002">
    <property type="entry name" value="DNA helicase related protein"/>
    <property type="match status" value="1"/>
</dbReference>
<dbReference type="InterPro" id="IPR050534">
    <property type="entry name" value="Coronavir_polyprotein_1ab"/>
</dbReference>
<keyword evidence="5" id="KW-0067">ATP-binding</keyword>
<gene>
    <name evidence="9" type="ORF">IW252_001499</name>
</gene>
<evidence type="ECO:0000259" key="7">
    <source>
        <dbReference type="Pfam" id="PF13087"/>
    </source>
</evidence>
<dbReference type="Pfam" id="PF13086">
    <property type="entry name" value="AAA_11"/>
    <property type="match status" value="2"/>
</dbReference>
<evidence type="ECO:0000256" key="2">
    <source>
        <dbReference type="ARBA" id="ARBA00022741"/>
    </source>
</evidence>
<proteinExistence type="inferred from homology"/>
<keyword evidence="10" id="KW-1185">Reference proteome</keyword>
<dbReference type="PANTHER" id="PTHR43788:SF8">
    <property type="entry name" value="DNA-BINDING PROTEIN SMUBP-2"/>
    <property type="match status" value="1"/>
</dbReference>
<name>A0A931DA31_9MICC</name>
<feature type="domain" description="DNA2/NAM7 helicase helicase" evidence="6">
    <location>
        <begin position="287"/>
        <end position="354"/>
    </location>
</feature>
<dbReference type="PANTHER" id="PTHR43788">
    <property type="entry name" value="DNA2/NAM7 HELICASE FAMILY MEMBER"/>
    <property type="match status" value="1"/>
</dbReference>
<feature type="domain" description="Restriction endonuclease type II-like" evidence="8">
    <location>
        <begin position="1493"/>
        <end position="1590"/>
    </location>
</feature>
<evidence type="ECO:0000259" key="8">
    <source>
        <dbReference type="Pfam" id="PF18741"/>
    </source>
</evidence>
<evidence type="ECO:0000259" key="6">
    <source>
        <dbReference type="Pfam" id="PF13086"/>
    </source>
</evidence>
<dbReference type="GO" id="GO:0004519">
    <property type="term" value="F:endonuclease activity"/>
    <property type="evidence" value="ECO:0007669"/>
    <property type="project" value="UniProtKB-KW"/>
</dbReference>
<dbReference type="Pfam" id="PF18741">
    <property type="entry name" value="MTES_1575"/>
    <property type="match status" value="1"/>
</dbReference>
<dbReference type="Gene3D" id="3.40.960.10">
    <property type="entry name" value="VSR Endonuclease"/>
    <property type="match status" value="1"/>
</dbReference>
<dbReference type="InterPro" id="IPR025103">
    <property type="entry name" value="DUF4011"/>
</dbReference>
<evidence type="ECO:0000313" key="9">
    <source>
        <dbReference type="EMBL" id="MBG6084732.1"/>
    </source>
</evidence>
<dbReference type="InterPro" id="IPR027417">
    <property type="entry name" value="P-loop_NTPase"/>
</dbReference>
<dbReference type="GO" id="GO:0043139">
    <property type="term" value="F:5'-3' DNA helicase activity"/>
    <property type="evidence" value="ECO:0007669"/>
    <property type="project" value="TreeGrafter"/>
</dbReference>
<evidence type="ECO:0000256" key="1">
    <source>
        <dbReference type="ARBA" id="ARBA00007913"/>
    </source>
</evidence>
<dbReference type="InterPro" id="IPR049468">
    <property type="entry name" value="Restrct_endonuc-II-like_dom"/>
</dbReference>
<dbReference type="InterPro" id="IPR041679">
    <property type="entry name" value="DNA2/NAM7-like_C"/>
</dbReference>
<feature type="domain" description="DNA2/NAM7 helicase helicase" evidence="6">
    <location>
        <begin position="1184"/>
        <end position="1227"/>
    </location>
</feature>
<dbReference type="Proteomes" id="UP000625033">
    <property type="component" value="Unassembled WGS sequence"/>
</dbReference>
<dbReference type="RefSeq" id="WP_196835999.1">
    <property type="nucleotide sequence ID" value="NZ_JADOTZ010000001.1"/>
</dbReference>
<comment type="similarity">
    <text evidence="1">Belongs to the DNA2/NAM7 helicase family.</text>
</comment>
<dbReference type="Pfam" id="PF13195">
    <property type="entry name" value="DUF4011"/>
    <property type="match status" value="1"/>
</dbReference>
<feature type="domain" description="DNA2/NAM7 helicase-like C-terminal" evidence="7">
    <location>
        <begin position="1250"/>
        <end position="1448"/>
    </location>
</feature>
<keyword evidence="4" id="KW-0347">Helicase</keyword>
<evidence type="ECO:0000256" key="5">
    <source>
        <dbReference type="ARBA" id="ARBA00022840"/>
    </source>
</evidence>
<dbReference type="InterPro" id="IPR011335">
    <property type="entry name" value="Restrct_endonuc-II-like"/>
</dbReference>
<dbReference type="CDD" id="cd18808">
    <property type="entry name" value="SF1_C_Upf1"/>
    <property type="match status" value="1"/>
</dbReference>
<dbReference type="InterPro" id="IPR047187">
    <property type="entry name" value="SF1_C_Upf1"/>
</dbReference>
<keyword evidence="9" id="KW-0540">Nuclease</keyword>
<evidence type="ECO:0000256" key="3">
    <source>
        <dbReference type="ARBA" id="ARBA00022801"/>
    </source>
</evidence>
<dbReference type="SUPFAM" id="SSF52540">
    <property type="entry name" value="P-loop containing nucleoside triphosphate hydrolases"/>
    <property type="match status" value="1"/>
</dbReference>
<keyword evidence="9" id="KW-0255">Endonuclease</keyword>
<comment type="caution">
    <text evidence="9">The sequence shown here is derived from an EMBL/GenBank/DDBJ whole genome shotgun (WGS) entry which is preliminary data.</text>
</comment>
<reference evidence="9" key="1">
    <citation type="submission" date="2020-11" db="EMBL/GenBank/DDBJ databases">
        <title>Sequencing the genomes of 1000 actinobacteria strains.</title>
        <authorList>
            <person name="Klenk H.-P."/>
        </authorList>
    </citation>
    <scope>NUCLEOTIDE SEQUENCE</scope>
    <source>
        <strain evidence="9">DSM 26152</strain>
    </source>
</reference>
<keyword evidence="3" id="KW-0378">Hydrolase</keyword>
<sequence length="1800" mass="196855">MTGKRATLDALKVWRESLVGLDRRSRLIRFNPPKRSSLTFDAPGLDELQGLLSSGKPLVLQGDQLEVAEDGEERLVRPPLGRDSLHVPKPDSDIGTIARTLMRKANQEFLDRGLSVLYVAFGMLRWKDVDGSDMASPLYLVPVELLPEGPRATPKLVGSEDDPVLNSALPLRLAEFGVSWPVLEEIEDMRVSEILELFRQRLSAAPDLKGWEIRPEAHLATFSFTKQAMYKDLLDNEETISDHPVVQALANGDPTSQTDEFQFDPIDPADIDEAAPPEKTPFVLDADSSQRAAVAAALAGRSFVMDGPPGTGKSQTIANMIGALMHSGKSVLFVSEKIAALDVVRNRLRDAGLGSYLLELHSHKVNRREVAVELLQTLENVAQPPGGMSAPSRASLVDKRKRLNSYASAMNENRSPLELSLHDVLGLLAGLVDVPAAPIPERSPLGLDQVGLSDIHDALRRLERNWRPAAQGKSFLWRDVVDETSLEARLWAADRAMQELRGAMQVNAPLLRAFDLDRADRVERLIELLGLQHSERPASADERWLAEPDLAPIEASRAELGALVDDYRAKATAVEAISGMPFTSFPSGGSVDVVQSSAAGAIVLGPQNAEQLRAAGAYMAHHAAGLASASASLRGLAQAAGLPEPASFSDADRVVRMIELRASGAALEPTWLTPAGLQAARSAAAEIRLKAMEFDKAEERAQSLYRAEALGAPLRELQDRFSNLHTGLRKLSGAYRTDKKAVATLLADASQVKSGISRLSDAIAWSEASDAFESVGVVHSQALGRHWQGRATDWEGLDRAFVVADEVIALSGGAVQPQTVGYFTAGIPEPAHQQMAATAAAALGAWRTSLAPAPALAGRQELLMESLQASLDWIEAHQGPIADALSMVDAVNAVTGRDHTVQESTTILRSCEDARRAAAGLDASRGEYEARFGTLFQGSATDLARIDAAIAWAKRVRSAAPAGALTPDQRAALNSSVPMPALTGALAKWEAERDAVIAAFAPSRREELLEEFAEFDGAAGFMEELGSDTVGQQEWFDFTAIREYLRTHDLDSTIEFCIEMRIAASDVPRVVERALLRAWADAQIREDERLHPLLATDRGALVDEFKALDLEVIAAATGDIVKAANARRPSNTSLGEPALLRREGMKQRRHMSVKSLISQARSAVQAIKPVFMMSPLAVSQYLPSDMKFDVVIFDEASQVTPGDSINCIYRGRAFILAGDDKQLPPTSFFERATEVDEDVELDSDVQDFQSILELAKSAGAFQNLGLRWHYRSRHEALIAFSNYRFYEGKLITYPSAQEDGPDVGVEFFLADGMYRRGGGADNPREAKVVAQRVIHHYRTRPGASLGVVTFSVAQASAVTAAVDELRASHRDLDEHFDTSDRLDGFFVRSLESVQGDERDVILFSVGYGPDEAGKVSTNFGVLNKEKGWRRLNVGVTRARQRIEVVSSMEAHDIPASQNENVEALRAYLDFAKRGIEVLGTQSSATGLMPESPFEESVIRTIESWGYKVEPQVGAAGFRIDLAVRHPAKSGVFAIGVECDGYQYHSSPTARDRDRLRDQVLEGLGWTLHRIWGTSWYRDKASEEQRLRAAIEDAIAGRTSAMRRSRPELVRPDVETVPAQSEASHDWVVRYKEAAEQDLPLWADAGEPGSHVYLVEPLHNLARAEGPIHMALVFERIRDWWHIGRISQRMKENIDLAIEMADVVRDGDFIDVPGRPVTKVRSNGNQRKPEQVHVDEFARAVELLVQDVGGASRSEVAVQIARLYGWNRNGSILDARLNQAIDRAVESGRVVDQDGRLSTAP</sequence>
<dbReference type="Gene3D" id="3.40.50.300">
    <property type="entry name" value="P-loop containing nucleotide triphosphate hydrolases"/>
    <property type="match status" value="3"/>
</dbReference>
<dbReference type="Pfam" id="PF13087">
    <property type="entry name" value="AAA_12"/>
    <property type="match status" value="1"/>
</dbReference>
<evidence type="ECO:0000256" key="4">
    <source>
        <dbReference type="ARBA" id="ARBA00022806"/>
    </source>
</evidence>
<keyword evidence="2" id="KW-0547">Nucleotide-binding</keyword>
<protein>
    <submittedName>
        <fullName evidence="9">Very-short-patch-repair endonuclease</fullName>
    </submittedName>
</protein>
<organism evidence="9 10">
    <name type="scientific">Zhihengliuella flava</name>
    <dbReference type="NCBI Taxonomy" id="1285193"/>
    <lineage>
        <taxon>Bacteria</taxon>
        <taxon>Bacillati</taxon>
        <taxon>Actinomycetota</taxon>
        <taxon>Actinomycetes</taxon>
        <taxon>Micrococcales</taxon>
        <taxon>Micrococcaceae</taxon>
        <taxon>Zhihengliuella</taxon>
    </lineage>
</organism>
<dbReference type="EMBL" id="JADOTZ010000001">
    <property type="protein sequence ID" value="MBG6084732.1"/>
    <property type="molecule type" value="Genomic_DNA"/>
</dbReference>
<dbReference type="InterPro" id="IPR041677">
    <property type="entry name" value="DNA2/NAM7_AAA_11"/>
</dbReference>
<accession>A0A931DA31</accession>
<dbReference type="GO" id="GO:0005524">
    <property type="term" value="F:ATP binding"/>
    <property type="evidence" value="ECO:0007669"/>
    <property type="project" value="UniProtKB-KW"/>
</dbReference>
<evidence type="ECO:0000313" key="10">
    <source>
        <dbReference type="Proteomes" id="UP000625033"/>
    </source>
</evidence>
<dbReference type="GO" id="GO:0016787">
    <property type="term" value="F:hydrolase activity"/>
    <property type="evidence" value="ECO:0007669"/>
    <property type="project" value="UniProtKB-KW"/>
</dbReference>
<dbReference type="SUPFAM" id="SSF52980">
    <property type="entry name" value="Restriction endonuclease-like"/>
    <property type="match status" value="1"/>
</dbReference>